<evidence type="ECO:0000259" key="2">
    <source>
        <dbReference type="PROSITE" id="PS50033"/>
    </source>
</evidence>
<dbReference type="Gene3D" id="1.20.58.2190">
    <property type="match status" value="1"/>
</dbReference>
<sequence>MIDKIQKFFKNKKAEAAFKRAGPGYRLNETPSQHSYSSRGASSSTSNVGYQPVQDRSGLSQESKQAAEAALARLDKKKNEKCFKKTTAAIKAQARKELEAQKAAEATAQSASIPETVLDSVPALAVRGIYFQCPLLGPDILTKEEWNQKIRDFLYEQLDEEKGLVACLILRTLNGSKEKVDACIETIEKYFENILKYPNEEKYRKIRMTNKIFVEKVKPIEGALLLLEAAGFQVQELPHQDTHENFLIFPKEKVEEAPETFEILLEGLKNAEPITLQLHRDLQVLLPSQAKDRNELPSSFFNLTVEEIKQEQFLRSEAVERNQILRTKAMREKEDIREIRKYKFALIRIRFPDGILLQGTFGVHEKVDCIIEFVKEALEDENMAFNLSTPQGQVLAKNSEQTLISFKLVPATILTFATDAPRQTYLKPEVLMLVESLTISK</sequence>
<dbReference type="Pfam" id="PF00789">
    <property type="entry name" value="UBX"/>
    <property type="match status" value="1"/>
</dbReference>
<proteinExistence type="predicted"/>
<feature type="compositionally biased region" description="Low complexity" evidence="1">
    <location>
        <begin position="32"/>
        <end position="46"/>
    </location>
</feature>
<dbReference type="PANTHER" id="PTHR23153">
    <property type="entry name" value="UBX-RELATED"/>
    <property type="match status" value="1"/>
</dbReference>
<dbReference type="PROSITE" id="PS50033">
    <property type="entry name" value="UBX"/>
    <property type="match status" value="1"/>
</dbReference>
<protein>
    <recommendedName>
        <fullName evidence="2">UBX domain-containing protein</fullName>
    </recommendedName>
</protein>
<name>A0ABR1AR58_POLSC</name>
<dbReference type="CDD" id="cd16119">
    <property type="entry name" value="UBX_UBXN6"/>
    <property type="match status" value="1"/>
</dbReference>
<comment type="caution">
    <text evidence="3">The sequence shown here is derived from an EMBL/GenBank/DDBJ whole genome shotgun (WGS) entry which is preliminary data.</text>
</comment>
<accession>A0ABR1AR58</accession>
<feature type="region of interest" description="Disordered" evidence="1">
    <location>
        <begin position="19"/>
        <end position="64"/>
    </location>
</feature>
<gene>
    <name evidence="3" type="ORF">RUM44_011814</name>
</gene>
<organism evidence="3 4">
    <name type="scientific">Polyplax serrata</name>
    <name type="common">Common mouse louse</name>
    <dbReference type="NCBI Taxonomy" id="468196"/>
    <lineage>
        <taxon>Eukaryota</taxon>
        <taxon>Metazoa</taxon>
        <taxon>Ecdysozoa</taxon>
        <taxon>Arthropoda</taxon>
        <taxon>Hexapoda</taxon>
        <taxon>Insecta</taxon>
        <taxon>Pterygota</taxon>
        <taxon>Neoptera</taxon>
        <taxon>Paraneoptera</taxon>
        <taxon>Psocodea</taxon>
        <taxon>Troctomorpha</taxon>
        <taxon>Phthiraptera</taxon>
        <taxon>Anoplura</taxon>
        <taxon>Polyplacidae</taxon>
        <taxon>Polyplax</taxon>
    </lineage>
</organism>
<dbReference type="InterPro" id="IPR018997">
    <property type="entry name" value="PUB_domain"/>
</dbReference>
<dbReference type="CDD" id="cd10460">
    <property type="entry name" value="PUB_UBXD1"/>
    <property type="match status" value="1"/>
</dbReference>
<evidence type="ECO:0000256" key="1">
    <source>
        <dbReference type="SAM" id="MobiDB-lite"/>
    </source>
</evidence>
<reference evidence="3 4" key="1">
    <citation type="submission" date="2023-09" db="EMBL/GenBank/DDBJ databases">
        <title>Genomes of two closely related lineages of the louse Polyplax serrata with different host specificities.</title>
        <authorList>
            <person name="Martinu J."/>
            <person name="Tarabai H."/>
            <person name="Stefka J."/>
            <person name="Hypsa V."/>
        </authorList>
    </citation>
    <scope>NUCLEOTIDE SEQUENCE [LARGE SCALE GENOMIC DNA]</scope>
    <source>
        <strain evidence="3">98ZLc_SE</strain>
    </source>
</reference>
<dbReference type="SMART" id="SM00580">
    <property type="entry name" value="PUG"/>
    <property type="match status" value="1"/>
</dbReference>
<dbReference type="InterPro" id="IPR042774">
    <property type="entry name" value="UBXN6_PUB"/>
</dbReference>
<evidence type="ECO:0000313" key="4">
    <source>
        <dbReference type="Proteomes" id="UP001359485"/>
    </source>
</evidence>
<dbReference type="Proteomes" id="UP001359485">
    <property type="component" value="Unassembled WGS sequence"/>
</dbReference>
<keyword evidence="4" id="KW-1185">Reference proteome</keyword>
<dbReference type="SUPFAM" id="SSF54236">
    <property type="entry name" value="Ubiquitin-like"/>
    <property type="match status" value="1"/>
</dbReference>
<dbReference type="Gene3D" id="3.10.20.90">
    <property type="entry name" value="Phosphatidylinositol 3-kinase Catalytic Subunit, Chain A, domain 1"/>
    <property type="match status" value="1"/>
</dbReference>
<dbReference type="EMBL" id="JAWJWF010000046">
    <property type="protein sequence ID" value="KAK6624950.1"/>
    <property type="molecule type" value="Genomic_DNA"/>
</dbReference>
<evidence type="ECO:0000313" key="3">
    <source>
        <dbReference type="EMBL" id="KAK6624950.1"/>
    </source>
</evidence>
<dbReference type="InterPro" id="IPR036339">
    <property type="entry name" value="PUB-like_dom_sf"/>
</dbReference>
<dbReference type="SUPFAM" id="SSF143503">
    <property type="entry name" value="PUG domain-like"/>
    <property type="match status" value="1"/>
</dbReference>
<dbReference type="PANTHER" id="PTHR23153:SF38">
    <property type="entry name" value="UBX DOMAIN-CONTAINING PROTEIN 6"/>
    <property type="match status" value="1"/>
</dbReference>
<dbReference type="InterPro" id="IPR001012">
    <property type="entry name" value="UBX_dom"/>
</dbReference>
<dbReference type="InterPro" id="IPR029071">
    <property type="entry name" value="Ubiquitin-like_domsf"/>
</dbReference>
<feature type="domain" description="UBX" evidence="2">
    <location>
        <begin position="347"/>
        <end position="416"/>
    </location>
</feature>
<dbReference type="Pfam" id="PF09409">
    <property type="entry name" value="PUB"/>
    <property type="match status" value="1"/>
</dbReference>